<evidence type="ECO:0000313" key="1">
    <source>
        <dbReference type="EMBL" id="KAK2962102.1"/>
    </source>
</evidence>
<proteinExistence type="predicted"/>
<keyword evidence="2" id="KW-1185">Reference proteome</keyword>
<sequence length="352" mass="39444">MVPLVLLLRERERIQAQESFSRTVGPSSRLATEKSPQKVSVLAPNEVEIEENPILTKLLEQQETVLNIAKGKVDSTKSMKKSQFTPELVSFDALRDSMFTTTPQNERTSITLIPIIDNPLLSQRTTSFVRAYLRSALTLSSQRILTTSGHYQSKNIPILSLPFECAFLSKGTYTIKIGHTGTSAIYHLSIDGFKDKEAPTPSFTTLAIPKQPSTHTSLPPQRKVFHGLKWRQSSGAQPIGECHLSDIVQIRCFPRIEDNSDERSYEVSGFLSESTFISRWNRLTENAPTKQSTLLDSSPSQCLIELQRKEPQFPLLFVFSSASEMENWVMGICQAHSLYHAMVAVALKNEKG</sequence>
<dbReference type="Proteomes" id="UP001281761">
    <property type="component" value="Unassembled WGS sequence"/>
</dbReference>
<evidence type="ECO:0000313" key="2">
    <source>
        <dbReference type="Proteomes" id="UP001281761"/>
    </source>
</evidence>
<accession>A0ABQ9YEB1</accession>
<gene>
    <name evidence="1" type="ORF">BLNAU_2762</name>
</gene>
<comment type="caution">
    <text evidence="1">The sequence shown here is derived from an EMBL/GenBank/DDBJ whole genome shotgun (WGS) entry which is preliminary data.</text>
</comment>
<reference evidence="1 2" key="1">
    <citation type="journal article" date="2022" name="bioRxiv">
        <title>Genomics of Preaxostyla Flagellates Illuminates Evolutionary Transitions and the Path Towards Mitochondrial Loss.</title>
        <authorList>
            <person name="Novak L.V.F."/>
            <person name="Treitli S.C."/>
            <person name="Pyrih J."/>
            <person name="Halakuc P."/>
            <person name="Pipaliya S.V."/>
            <person name="Vacek V."/>
            <person name="Brzon O."/>
            <person name="Soukal P."/>
            <person name="Eme L."/>
            <person name="Dacks J.B."/>
            <person name="Karnkowska A."/>
            <person name="Elias M."/>
            <person name="Hampl V."/>
        </authorList>
    </citation>
    <scope>NUCLEOTIDE SEQUENCE [LARGE SCALE GENOMIC DNA]</scope>
    <source>
        <strain evidence="1">NAU3</strain>
        <tissue evidence="1">Gut</tissue>
    </source>
</reference>
<organism evidence="1 2">
    <name type="scientific">Blattamonas nauphoetae</name>
    <dbReference type="NCBI Taxonomy" id="2049346"/>
    <lineage>
        <taxon>Eukaryota</taxon>
        <taxon>Metamonada</taxon>
        <taxon>Preaxostyla</taxon>
        <taxon>Oxymonadida</taxon>
        <taxon>Blattamonas</taxon>
    </lineage>
</organism>
<protein>
    <recommendedName>
        <fullName evidence="3">PH domain-containing protein</fullName>
    </recommendedName>
</protein>
<name>A0ABQ9YEB1_9EUKA</name>
<dbReference type="EMBL" id="JARBJD010000012">
    <property type="protein sequence ID" value="KAK2962102.1"/>
    <property type="molecule type" value="Genomic_DNA"/>
</dbReference>
<evidence type="ECO:0008006" key="3">
    <source>
        <dbReference type="Google" id="ProtNLM"/>
    </source>
</evidence>